<feature type="short sequence motif" description="Q motif" evidence="6">
    <location>
        <begin position="65"/>
        <end position="93"/>
    </location>
</feature>
<feature type="compositionally biased region" description="Low complexity" evidence="7">
    <location>
        <begin position="1"/>
        <end position="19"/>
    </location>
</feature>
<dbReference type="InterPro" id="IPR001650">
    <property type="entry name" value="Helicase_C-like"/>
</dbReference>
<gene>
    <name evidence="11" type="ORF">D5H78_07480</name>
</gene>
<evidence type="ECO:0000259" key="8">
    <source>
        <dbReference type="PROSITE" id="PS51192"/>
    </source>
</evidence>
<dbReference type="PANTHER" id="PTHR47959:SF13">
    <property type="entry name" value="ATP-DEPENDENT RNA HELICASE RHLE"/>
    <property type="match status" value="1"/>
</dbReference>
<feature type="domain" description="Helicase C-terminal" evidence="9">
    <location>
        <begin position="292"/>
        <end position="446"/>
    </location>
</feature>
<evidence type="ECO:0000259" key="10">
    <source>
        <dbReference type="PROSITE" id="PS51195"/>
    </source>
</evidence>
<dbReference type="Gene3D" id="3.40.50.300">
    <property type="entry name" value="P-loop containing nucleotide triphosphate hydrolases"/>
    <property type="match status" value="2"/>
</dbReference>
<dbReference type="InterPro" id="IPR044742">
    <property type="entry name" value="DEAD/DEAH_RhlB"/>
</dbReference>
<dbReference type="Proteomes" id="UP000265614">
    <property type="component" value="Unassembled WGS sequence"/>
</dbReference>
<evidence type="ECO:0000313" key="11">
    <source>
        <dbReference type="EMBL" id="RJK97054.1"/>
    </source>
</evidence>
<dbReference type="RefSeq" id="WP_119949771.1">
    <property type="nucleotide sequence ID" value="NZ_QZEZ01000002.1"/>
</dbReference>
<dbReference type="Pfam" id="PF00270">
    <property type="entry name" value="DEAD"/>
    <property type="match status" value="1"/>
</dbReference>
<dbReference type="CDD" id="cd18787">
    <property type="entry name" value="SF2_C_DEAD"/>
    <property type="match status" value="1"/>
</dbReference>
<dbReference type="GO" id="GO:0003724">
    <property type="term" value="F:RNA helicase activity"/>
    <property type="evidence" value="ECO:0007669"/>
    <property type="project" value="InterPro"/>
</dbReference>
<reference evidence="11 12" key="1">
    <citation type="submission" date="2018-09" db="EMBL/GenBank/DDBJ databases">
        <title>YIM 75000 draft genome.</title>
        <authorList>
            <person name="Tang S."/>
            <person name="Feng Y."/>
        </authorList>
    </citation>
    <scope>NUCLEOTIDE SEQUENCE [LARGE SCALE GENOMIC DNA]</scope>
    <source>
        <strain evidence="11 12">YIM 75000</strain>
    </source>
</reference>
<evidence type="ECO:0000256" key="4">
    <source>
        <dbReference type="ARBA" id="ARBA00022840"/>
    </source>
</evidence>
<name>A0A3A3Z2W5_9ACTN</name>
<keyword evidence="12" id="KW-1185">Reference proteome</keyword>
<evidence type="ECO:0000256" key="7">
    <source>
        <dbReference type="SAM" id="MobiDB-lite"/>
    </source>
</evidence>
<dbReference type="PANTHER" id="PTHR47959">
    <property type="entry name" value="ATP-DEPENDENT RNA HELICASE RHLE-RELATED"/>
    <property type="match status" value="1"/>
</dbReference>
<proteinExistence type="inferred from homology"/>
<feature type="region of interest" description="Disordered" evidence="7">
    <location>
        <begin position="444"/>
        <end position="500"/>
    </location>
</feature>
<dbReference type="InterPro" id="IPR014001">
    <property type="entry name" value="Helicase_ATP-bd"/>
</dbReference>
<feature type="domain" description="Helicase ATP-binding" evidence="8">
    <location>
        <begin position="96"/>
        <end position="269"/>
    </location>
</feature>
<dbReference type="GO" id="GO:0005829">
    <property type="term" value="C:cytosol"/>
    <property type="evidence" value="ECO:0007669"/>
    <property type="project" value="TreeGrafter"/>
</dbReference>
<dbReference type="GO" id="GO:0003676">
    <property type="term" value="F:nucleic acid binding"/>
    <property type="evidence" value="ECO:0007669"/>
    <property type="project" value="InterPro"/>
</dbReference>
<dbReference type="EMBL" id="QZEZ01000002">
    <property type="protein sequence ID" value="RJK97054.1"/>
    <property type="molecule type" value="Genomic_DNA"/>
</dbReference>
<dbReference type="InterPro" id="IPR011545">
    <property type="entry name" value="DEAD/DEAH_box_helicase_dom"/>
</dbReference>
<evidence type="ECO:0000256" key="3">
    <source>
        <dbReference type="ARBA" id="ARBA00022806"/>
    </source>
</evidence>
<keyword evidence="3 11" id="KW-0347">Helicase</keyword>
<dbReference type="PROSITE" id="PS51192">
    <property type="entry name" value="HELICASE_ATP_BIND_1"/>
    <property type="match status" value="1"/>
</dbReference>
<keyword evidence="1" id="KW-0547">Nucleotide-binding</keyword>
<feature type="domain" description="DEAD-box RNA helicase Q" evidence="10">
    <location>
        <begin position="65"/>
        <end position="93"/>
    </location>
</feature>
<comment type="caution">
    <text evidence="11">The sequence shown here is derived from an EMBL/GenBank/DDBJ whole genome shotgun (WGS) entry which is preliminary data.</text>
</comment>
<accession>A0A3A3Z2W5</accession>
<dbReference type="InterPro" id="IPR014014">
    <property type="entry name" value="RNA_helicase_DEAD_Q_motif"/>
</dbReference>
<keyword evidence="4" id="KW-0067">ATP-binding</keyword>
<protein>
    <submittedName>
        <fullName evidence="11">DEAD/DEAH box helicase</fullName>
    </submittedName>
</protein>
<keyword evidence="2" id="KW-0378">Hydrolase</keyword>
<evidence type="ECO:0000313" key="12">
    <source>
        <dbReference type="Proteomes" id="UP000265614"/>
    </source>
</evidence>
<dbReference type="GO" id="GO:0016787">
    <property type="term" value="F:hydrolase activity"/>
    <property type="evidence" value="ECO:0007669"/>
    <property type="project" value="UniProtKB-KW"/>
</dbReference>
<evidence type="ECO:0000256" key="2">
    <source>
        <dbReference type="ARBA" id="ARBA00022801"/>
    </source>
</evidence>
<dbReference type="SMART" id="SM00487">
    <property type="entry name" value="DEXDc"/>
    <property type="match status" value="1"/>
</dbReference>
<feature type="compositionally biased region" description="Basic and acidic residues" evidence="7">
    <location>
        <begin position="473"/>
        <end position="500"/>
    </location>
</feature>
<dbReference type="PROSITE" id="PS51195">
    <property type="entry name" value="Q_MOTIF"/>
    <property type="match status" value="1"/>
</dbReference>
<evidence type="ECO:0000256" key="5">
    <source>
        <dbReference type="ARBA" id="ARBA00038437"/>
    </source>
</evidence>
<evidence type="ECO:0000256" key="6">
    <source>
        <dbReference type="PROSITE-ProRule" id="PRU00552"/>
    </source>
</evidence>
<dbReference type="Pfam" id="PF00271">
    <property type="entry name" value="Helicase_C"/>
    <property type="match status" value="1"/>
</dbReference>
<dbReference type="OrthoDB" id="9805696at2"/>
<evidence type="ECO:0000259" key="9">
    <source>
        <dbReference type="PROSITE" id="PS51194"/>
    </source>
</evidence>
<comment type="similarity">
    <text evidence="5">Belongs to the DEAD box helicase family.</text>
</comment>
<evidence type="ECO:0000256" key="1">
    <source>
        <dbReference type="ARBA" id="ARBA00022741"/>
    </source>
</evidence>
<dbReference type="PROSITE" id="PS51194">
    <property type="entry name" value="HELICASE_CTER"/>
    <property type="match status" value="1"/>
</dbReference>
<dbReference type="SUPFAM" id="SSF52540">
    <property type="entry name" value="P-loop containing nucleoside triphosphate hydrolases"/>
    <property type="match status" value="1"/>
</dbReference>
<dbReference type="InterPro" id="IPR027417">
    <property type="entry name" value="P-loop_NTPase"/>
</dbReference>
<feature type="region of interest" description="Disordered" evidence="7">
    <location>
        <begin position="1"/>
        <end position="48"/>
    </location>
</feature>
<dbReference type="GO" id="GO:0005524">
    <property type="term" value="F:ATP binding"/>
    <property type="evidence" value="ECO:0007669"/>
    <property type="project" value="UniProtKB-KW"/>
</dbReference>
<organism evidence="11 12">
    <name type="scientific">Vallicoccus soli</name>
    <dbReference type="NCBI Taxonomy" id="2339232"/>
    <lineage>
        <taxon>Bacteria</taxon>
        <taxon>Bacillati</taxon>
        <taxon>Actinomycetota</taxon>
        <taxon>Actinomycetes</taxon>
        <taxon>Motilibacterales</taxon>
        <taxon>Vallicoccaceae</taxon>
        <taxon>Vallicoccus</taxon>
    </lineage>
</organism>
<dbReference type="InterPro" id="IPR050079">
    <property type="entry name" value="DEAD_box_RNA_helicase"/>
</dbReference>
<dbReference type="SMART" id="SM00490">
    <property type="entry name" value="HELICc"/>
    <property type="match status" value="1"/>
</dbReference>
<dbReference type="CDD" id="cd00268">
    <property type="entry name" value="DEADc"/>
    <property type="match status" value="1"/>
</dbReference>
<sequence>MPHGTTSTSGTTRPTPRSTARPQHRPAAARTTYGRRPAPRPTGPDPLEQLFTASAEAFDATAELPSFHDLGLPQPLVTALERRGMHAPFAIQARVMPDALAGRDVLGRAQTGSGKTLGFGLPMLTRLAGGTRESRRPRGLVLVPTRELANQVRDALGPLGHALDLRLGVVVGGAPYSRQIEQLRRGVDVLVATPGRLIDLLDRGEVRLDAVEVTVLDEADYMADLGFLPAVTQILDLTPAGTQRLLFSATLDSGVRRLVTAYLRDPAAHAVADATSHVENMEHRAYVVRPHEKLAVLAEIAQRPARTLFFARTKQGAQRLADQLVEAGVPATAIHGDLPQGARQRALGAFAAGRSRVLVATDVAARGIHVDELDLVVHVDPPADHKDYLHRSGRTARAGTAGVVLSILLPGQRRTAAQLFDRAGVEADMRYVAPGDELVRELAESGEPVVVKEEPRRSSGPRRSGPRRPGGRYRGERSDRGERGERSEHRGPRRPRADAA</sequence>
<dbReference type="AlphaFoldDB" id="A0A3A3Z2W5"/>